<keyword evidence="2" id="KW-0732">Signal</keyword>
<evidence type="ECO:0000313" key="4">
    <source>
        <dbReference type="Proteomes" id="UP000542210"/>
    </source>
</evidence>
<evidence type="ECO:0000256" key="1">
    <source>
        <dbReference type="SAM" id="MobiDB-lite"/>
    </source>
</evidence>
<reference evidence="3 4" key="1">
    <citation type="submission" date="2020-08" db="EMBL/GenBank/DDBJ databases">
        <title>Sequencing the genomes of 1000 actinobacteria strains.</title>
        <authorList>
            <person name="Klenk H.-P."/>
        </authorList>
    </citation>
    <scope>NUCLEOTIDE SEQUENCE [LARGE SCALE GENOMIC DNA]</scope>
    <source>
        <strain evidence="3 4">DSM 45784</strain>
    </source>
</reference>
<feature type="compositionally biased region" description="Low complexity" evidence="1">
    <location>
        <begin position="20"/>
        <end position="68"/>
    </location>
</feature>
<proteinExistence type="predicted"/>
<protein>
    <submittedName>
        <fullName evidence="3">Uncharacterized protein</fullName>
    </submittedName>
</protein>
<dbReference type="EMBL" id="JACHND010000001">
    <property type="protein sequence ID" value="MBB4699931.1"/>
    <property type="molecule type" value="Genomic_DNA"/>
</dbReference>
<evidence type="ECO:0000256" key="2">
    <source>
        <dbReference type="SAM" id="SignalP"/>
    </source>
</evidence>
<dbReference type="RefSeq" id="WP_184877762.1">
    <property type="nucleotide sequence ID" value="NZ_BOOV01000010.1"/>
</dbReference>
<dbReference type="PROSITE" id="PS51257">
    <property type="entry name" value="PROKAR_LIPOPROTEIN"/>
    <property type="match status" value="1"/>
</dbReference>
<dbReference type="AlphaFoldDB" id="A0A7W7D4H0"/>
<feature type="region of interest" description="Disordered" evidence="1">
    <location>
        <begin position="20"/>
        <end position="72"/>
    </location>
</feature>
<name>A0A7W7D4H0_9ACTN</name>
<feature type="chain" id="PRO_5030534340" evidence="2">
    <location>
        <begin position="25"/>
        <end position="279"/>
    </location>
</feature>
<feature type="signal peptide" evidence="2">
    <location>
        <begin position="1"/>
        <end position="24"/>
    </location>
</feature>
<accession>A0A7W7D4H0</accession>
<organism evidence="3 4">
    <name type="scientific">Sphaerisporangium siamense</name>
    <dbReference type="NCBI Taxonomy" id="795645"/>
    <lineage>
        <taxon>Bacteria</taxon>
        <taxon>Bacillati</taxon>
        <taxon>Actinomycetota</taxon>
        <taxon>Actinomycetes</taxon>
        <taxon>Streptosporangiales</taxon>
        <taxon>Streptosporangiaceae</taxon>
        <taxon>Sphaerisporangium</taxon>
    </lineage>
</organism>
<keyword evidence="4" id="KW-1185">Reference proteome</keyword>
<dbReference type="Proteomes" id="UP000542210">
    <property type="component" value="Unassembled WGS sequence"/>
</dbReference>
<comment type="caution">
    <text evidence="3">The sequence shown here is derived from an EMBL/GenBank/DDBJ whole genome shotgun (WGS) entry which is preliminary data.</text>
</comment>
<gene>
    <name evidence="3" type="ORF">BJ982_001475</name>
</gene>
<sequence>MNRRIILAAALVLAAGCGTTTPRATGTATAPGPTVTVTASAEEPTASPANPTTSPGGPTTSPGAPSPGESRLVAGRYQPLWPFSGPAEVRAWQASYRAGGHQPWHLDARRTALAFTRDYLGFRDLDRAMPAKVEGAHARVRVGFLSEERPLPMSAATVHLVRYGQGPDAPWEVVGTDDTTLTLTTPRYGAGVRPPVKVGGRITGVDENIRVKALQPWSERSLGETDGLPAGGDRRPWSTRLSFTARPGQTVTIVAWTGGHIADVELFAVTGVTVSAGRS</sequence>
<evidence type="ECO:0000313" key="3">
    <source>
        <dbReference type="EMBL" id="MBB4699931.1"/>
    </source>
</evidence>